<evidence type="ECO:0000313" key="4">
    <source>
        <dbReference type="EMBL" id="SNT22929.1"/>
    </source>
</evidence>
<dbReference type="GO" id="GO:0003677">
    <property type="term" value="F:DNA binding"/>
    <property type="evidence" value="ECO:0007669"/>
    <property type="project" value="UniProtKB-KW"/>
</dbReference>
<accession>A0A239KZL9</accession>
<reference evidence="4 5" key="1">
    <citation type="submission" date="2017-06" db="EMBL/GenBank/DDBJ databases">
        <authorList>
            <person name="Kim H.J."/>
            <person name="Triplett B.A."/>
        </authorList>
    </citation>
    <scope>NUCLEOTIDE SEQUENCE [LARGE SCALE GENOMIC DNA]</scope>
    <source>
        <strain evidence="4 5">DSM 29339</strain>
    </source>
</reference>
<feature type="domain" description="Ferritin/DPS" evidence="3">
    <location>
        <begin position="27"/>
        <end position="162"/>
    </location>
</feature>
<dbReference type="InterPro" id="IPR012347">
    <property type="entry name" value="Ferritin-like"/>
</dbReference>
<dbReference type="InterPro" id="IPR009078">
    <property type="entry name" value="Ferritin-like_SF"/>
</dbReference>
<dbReference type="PANTHER" id="PTHR42932:SF3">
    <property type="entry name" value="DNA PROTECTION DURING STARVATION PROTEIN"/>
    <property type="match status" value="1"/>
</dbReference>
<dbReference type="PIRSF" id="PIRSF005900">
    <property type="entry name" value="Dps"/>
    <property type="match status" value="1"/>
</dbReference>
<dbReference type="InterPro" id="IPR002177">
    <property type="entry name" value="DPS_DNA-bd"/>
</dbReference>
<keyword evidence="4" id="KW-0238">DNA-binding</keyword>
<organism evidence="4 5">
    <name type="scientific">Tropicimonas sediminicola</name>
    <dbReference type="NCBI Taxonomy" id="1031541"/>
    <lineage>
        <taxon>Bacteria</taxon>
        <taxon>Pseudomonadati</taxon>
        <taxon>Pseudomonadota</taxon>
        <taxon>Alphaproteobacteria</taxon>
        <taxon>Rhodobacterales</taxon>
        <taxon>Roseobacteraceae</taxon>
        <taxon>Tropicimonas</taxon>
    </lineage>
</organism>
<evidence type="ECO:0000259" key="3">
    <source>
        <dbReference type="Pfam" id="PF00210"/>
    </source>
</evidence>
<keyword evidence="5" id="KW-1185">Reference proteome</keyword>
<proteinExistence type="inferred from homology"/>
<dbReference type="RefSeq" id="WP_089234610.1">
    <property type="nucleotide sequence ID" value="NZ_FZOY01000008.1"/>
</dbReference>
<dbReference type="PROSITE" id="PS00818">
    <property type="entry name" value="DPS_1"/>
    <property type="match status" value="1"/>
</dbReference>
<dbReference type="PANTHER" id="PTHR42932">
    <property type="entry name" value="GENERAL STRESS PROTEIN 20U"/>
    <property type="match status" value="1"/>
</dbReference>
<dbReference type="Pfam" id="PF00210">
    <property type="entry name" value="Ferritin"/>
    <property type="match status" value="1"/>
</dbReference>
<sequence>MSEVLDIKPAATDVKSGVRHSDKIAEGLADVLSDTYALVLKTHAYHWNVEGPLFYALHNLTEGQYGELFAATDELAERIRALGHLAPMTISEIIGTSVIKDVKGKPSAGDMAKDLASDHERVARRLRALVELAESNNDPVTGDLAIARAAFHEKSAWMLRSIAAS</sequence>
<comment type="similarity">
    <text evidence="1 2">Belongs to the Dps family.</text>
</comment>
<dbReference type="OrthoDB" id="9797687at2"/>
<dbReference type="InterPro" id="IPR023188">
    <property type="entry name" value="DPS_DNA-bd_CS"/>
</dbReference>
<dbReference type="GO" id="GO:0008199">
    <property type="term" value="F:ferric iron binding"/>
    <property type="evidence" value="ECO:0007669"/>
    <property type="project" value="InterPro"/>
</dbReference>
<dbReference type="InterPro" id="IPR008331">
    <property type="entry name" value="Ferritin_DPS_dom"/>
</dbReference>
<gene>
    <name evidence="4" type="ORF">SAMN05421757_108109</name>
</gene>
<dbReference type="EMBL" id="FZOY01000008">
    <property type="protein sequence ID" value="SNT22929.1"/>
    <property type="molecule type" value="Genomic_DNA"/>
</dbReference>
<dbReference type="GO" id="GO:0016722">
    <property type="term" value="F:oxidoreductase activity, acting on metal ions"/>
    <property type="evidence" value="ECO:0007669"/>
    <property type="project" value="InterPro"/>
</dbReference>
<evidence type="ECO:0000313" key="5">
    <source>
        <dbReference type="Proteomes" id="UP000198426"/>
    </source>
</evidence>
<evidence type="ECO:0000256" key="2">
    <source>
        <dbReference type="RuleBase" id="RU003875"/>
    </source>
</evidence>
<protein>
    <submittedName>
        <fullName evidence="4">Starvation-inducible DNA-binding protein</fullName>
    </submittedName>
</protein>
<dbReference type="Gene3D" id="1.20.1260.10">
    <property type="match status" value="1"/>
</dbReference>
<dbReference type="AlphaFoldDB" id="A0A239KZL9"/>
<dbReference type="SUPFAM" id="SSF47240">
    <property type="entry name" value="Ferritin-like"/>
    <property type="match status" value="1"/>
</dbReference>
<evidence type="ECO:0000256" key="1">
    <source>
        <dbReference type="ARBA" id="ARBA00009497"/>
    </source>
</evidence>
<dbReference type="CDD" id="cd01043">
    <property type="entry name" value="DPS"/>
    <property type="match status" value="1"/>
</dbReference>
<dbReference type="PRINTS" id="PR01346">
    <property type="entry name" value="HELNAPAPROT"/>
</dbReference>
<name>A0A239KZL9_9RHOB</name>
<dbReference type="Proteomes" id="UP000198426">
    <property type="component" value="Unassembled WGS sequence"/>
</dbReference>